<sequence>MNNKRLIEAVRKYPALYEMSDRKYINSNYKSSLWVKIGEEIKETDANCKKRWSNIRDQFKRTLNKKETISRQSSTAIKKYKNKEILQFLLTYIQNRKTIYNIEDDDTDTNKLVKQQEQESQEMGTDNNQCTKEIRNEGDTDTQRARVTGDRVTEIQSNDESTTQQSGKSSNCSSGKVSKSHTVPHKQSSSETLMKYIIENNAKKQNEYNKSHPNK</sequence>
<dbReference type="PANTHER" id="PTHR12243:SF67">
    <property type="entry name" value="COREPRESSOR OF PANGOLIN, ISOFORM A-RELATED"/>
    <property type="match status" value="1"/>
</dbReference>
<feature type="domain" description="MADF" evidence="2">
    <location>
        <begin position="5"/>
        <end position="94"/>
    </location>
</feature>
<dbReference type="EMBL" id="CAVLGL010000083">
    <property type="protein sequence ID" value="CAK1588878.1"/>
    <property type="molecule type" value="Genomic_DNA"/>
</dbReference>
<dbReference type="GO" id="GO:0005667">
    <property type="term" value="C:transcription regulator complex"/>
    <property type="evidence" value="ECO:0007669"/>
    <property type="project" value="TreeGrafter"/>
</dbReference>
<gene>
    <name evidence="3" type="ORF">PARMNEM_LOCUS9461</name>
</gene>
<evidence type="ECO:0000313" key="4">
    <source>
        <dbReference type="Proteomes" id="UP001314205"/>
    </source>
</evidence>
<accession>A0AAV1L0R6</accession>
<dbReference type="InterPro" id="IPR039353">
    <property type="entry name" value="TF_Adf1"/>
</dbReference>
<organism evidence="3 4">
    <name type="scientific">Parnassius mnemosyne</name>
    <name type="common">clouded apollo</name>
    <dbReference type="NCBI Taxonomy" id="213953"/>
    <lineage>
        <taxon>Eukaryota</taxon>
        <taxon>Metazoa</taxon>
        <taxon>Ecdysozoa</taxon>
        <taxon>Arthropoda</taxon>
        <taxon>Hexapoda</taxon>
        <taxon>Insecta</taxon>
        <taxon>Pterygota</taxon>
        <taxon>Neoptera</taxon>
        <taxon>Endopterygota</taxon>
        <taxon>Lepidoptera</taxon>
        <taxon>Glossata</taxon>
        <taxon>Ditrysia</taxon>
        <taxon>Papilionoidea</taxon>
        <taxon>Papilionidae</taxon>
        <taxon>Parnassiinae</taxon>
        <taxon>Parnassini</taxon>
        <taxon>Parnassius</taxon>
        <taxon>Driopa</taxon>
    </lineage>
</organism>
<dbReference type="PROSITE" id="PS51029">
    <property type="entry name" value="MADF"/>
    <property type="match status" value="1"/>
</dbReference>
<evidence type="ECO:0000313" key="3">
    <source>
        <dbReference type="EMBL" id="CAK1588878.1"/>
    </source>
</evidence>
<dbReference type="Pfam" id="PF10545">
    <property type="entry name" value="MADF_DNA_bdg"/>
    <property type="match status" value="1"/>
</dbReference>
<reference evidence="3 4" key="1">
    <citation type="submission" date="2023-11" db="EMBL/GenBank/DDBJ databases">
        <authorList>
            <person name="Hedman E."/>
            <person name="Englund M."/>
            <person name="Stromberg M."/>
            <person name="Nyberg Akerstrom W."/>
            <person name="Nylinder S."/>
            <person name="Jareborg N."/>
            <person name="Kallberg Y."/>
            <person name="Kronander E."/>
        </authorList>
    </citation>
    <scope>NUCLEOTIDE SEQUENCE [LARGE SCALE GENOMIC DNA]</scope>
</reference>
<feature type="region of interest" description="Disordered" evidence="1">
    <location>
        <begin position="114"/>
        <end position="215"/>
    </location>
</feature>
<evidence type="ECO:0000256" key="1">
    <source>
        <dbReference type="SAM" id="MobiDB-lite"/>
    </source>
</evidence>
<feature type="compositionally biased region" description="Low complexity" evidence="1">
    <location>
        <begin position="166"/>
        <end position="177"/>
    </location>
</feature>
<dbReference type="InterPro" id="IPR006578">
    <property type="entry name" value="MADF-dom"/>
</dbReference>
<feature type="compositionally biased region" description="Basic and acidic residues" evidence="1">
    <location>
        <begin position="201"/>
        <end position="215"/>
    </location>
</feature>
<dbReference type="SMART" id="SM00595">
    <property type="entry name" value="MADF"/>
    <property type="match status" value="1"/>
</dbReference>
<feature type="compositionally biased region" description="Basic and acidic residues" evidence="1">
    <location>
        <begin position="132"/>
        <end position="153"/>
    </location>
</feature>
<name>A0AAV1L0R6_9NEOP</name>
<dbReference type="PANTHER" id="PTHR12243">
    <property type="entry name" value="MADF DOMAIN TRANSCRIPTION FACTOR"/>
    <property type="match status" value="1"/>
</dbReference>
<comment type="caution">
    <text evidence="3">The sequence shown here is derived from an EMBL/GenBank/DDBJ whole genome shotgun (WGS) entry which is preliminary data.</text>
</comment>
<dbReference type="Proteomes" id="UP001314205">
    <property type="component" value="Unassembled WGS sequence"/>
</dbReference>
<dbReference type="GO" id="GO:0006357">
    <property type="term" value="P:regulation of transcription by RNA polymerase II"/>
    <property type="evidence" value="ECO:0007669"/>
    <property type="project" value="TreeGrafter"/>
</dbReference>
<protein>
    <recommendedName>
        <fullName evidence="2">MADF domain-containing protein</fullName>
    </recommendedName>
</protein>
<feature type="compositionally biased region" description="Polar residues" evidence="1">
    <location>
        <begin position="154"/>
        <end position="165"/>
    </location>
</feature>
<dbReference type="GO" id="GO:0005634">
    <property type="term" value="C:nucleus"/>
    <property type="evidence" value="ECO:0007669"/>
    <property type="project" value="TreeGrafter"/>
</dbReference>
<proteinExistence type="predicted"/>
<feature type="compositionally biased region" description="Polar residues" evidence="1">
    <location>
        <begin position="121"/>
        <end position="131"/>
    </location>
</feature>
<dbReference type="AlphaFoldDB" id="A0AAV1L0R6"/>
<evidence type="ECO:0000259" key="2">
    <source>
        <dbReference type="PROSITE" id="PS51029"/>
    </source>
</evidence>
<keyword evidence="4" id="KW-1185">Reference proteome</keyword>